<evidence type="ECO:0000256" key="1">
    <source>
        <dbReference type="ARBA" id="ARBA00004251"/>
    </source>
</evidence>
<evidence type="ECO:0000256" key="8">
    <source>
        <dbReference type="ARBA" id="ARBA00022989"/>
    </source>
</evidence>
<evidence type="ECO:0000256" key="6">
    <source>
        <dbReference type="ARBA" id="ARBA00022729"/>
    </source>
</evidence>
<organism evidence="14 15">
    <name type="scientific">Hibiscus sabdariffa</name>
    <name type="common">roselle</name>
    <dbReference type="NCBI Taxonomy" id="183260"/>
    <lineage>
        <taxon>Eukaryota</taxon>
        <taxon>Viridiplantae</taxon>
        <taxon>Streptophyta</taxon>
        <taxon>Embryophyta</taxon>
        <taxon>Tracheophyta</taxon>
        <taxon>Spermatophyta</taxon>
        <taxon>Magnoliopsida</taxon>
        <taxon>eudicotyledons</taxon>
        <taxon>Gunneridae</taxon>
        <taxon>Pentapetalae</taxon>
        <taxon>rosids</taxon>
        <taxon>malvids</taxon>
        <taxon>Malvales</taxon>
        <taxon>Malvaceae</taxon>
        <taxon>Malvoideae</taxon>
        <taxon>Hibiscus</taxon>
    </lineage>
</organism>
<proteinExistence type="inferred from homology"/>
<name>A0ABR2D196_9ROSI</name>
<comment type="caution">
    <text evidence="14">The sequence shown here is derived from an EMBL/GenBank/DDBJ whole genome shotgun (WGS) entry which is preliminary data.</text>
</comment>
<evidence type="ECO:0000313" key="15">
    <source>
        <dbReference type="Proteomes" id="UP001472677"/>
    </source>
</evidence>
<dbReference type="Pfam" id="PF00560">
    <property type="entry name" value="LRR_1"/>
    <property type="match status" value="3"/>
</dbReference>
<dbReference type="Proteomes" id="UP001472677">
    <property type="component" value="Unassembled WGS sequence"/>
</dbReference>
<dbReference type="SMART" id="SM00369">
    <property type="entry name" value="LRR_TYP"/>
    <property type="match status" value="16"/>
</dbReference>
<feature type="transmembrane region" description="Helical" evidence="12">
    <location>
        <begin position="1059"/>
        <end position="1079"/>
    </location>
</feature>
<keyword evidence="15" id="KW-1185">Reference proteome</keyword>
<evidence type="ECO:0000256" key="12">
    <source>
        <dbReference type="SAM" id="Phobius"/>
    </source>
</evidence>
<dbReference type="InterPro" id="IPR001611">
    <property type="entry name" value="Leu-rich_rpt"/>
</dbReference>
<dbReference type="InterPro" id="IPR003591">
    <property type="entry name" value="Leu-rich_rpt_typical-subtyp"/>
</dbReference>
<evidence type="ECO:0008006" key="16">
    <source>
        <dbReference type="Google" id="ProtNLM"/>
    </source>
</evidence>
<evidence type="ECO:0000256" key="10">
    <source>
        <dbReference type="ARBA" id="ARBA00023170"/>
    </source>
</evidence>
<feature type="chain" id="PRO_5045084834" description="Leucine-rich repeat-containing N-terminal plant-type domain-containing protein" evidence="13">
    <location>
        <begin position="24"/>
        <end position="1108"/>
    </location>
</feature>
<evidence type="ECO:0000256" key="3">
    <source>
        <dbReference type="ARBA" id="ARBA00022475"/>
    </source>
</evidence>
<dbReference type="Pfam" id="PF13855">
    <property type="entry name" value="LRR_8"/>
    <property type="match status" value="5"/>
</dbReference>
<dbReference type="PANTHER" id="PTHR48061">
    <property type="entry name" value="LEUCINE-RICH REPEAT RECEPTOR PROTEIN KINASE EMS1-LIKE-RELATED"/>
    <property type="match status" value="1"/>
</dbReference>
<dbReference type="InterPro" id="IPR032675">
    <property type="entry name" value="LRR_dom_sf"/>
</dbReference>
<evidence type="ECO:0000256" key="2">
    <source>
        <dbReference type="ARBA" id="ARBA00009592"/>
    </source>
</evidence>
<evidence type="ECO:0000313" key="14">
    <source>
        <dbReference type="EMBL" id="KAK8527505.1"/>
    </source>
</evidence>
<dbReference type="Gene3D" id="3.80.10.10">
    <property type="entry name" value="Ribonuclease Inhibitor"/>
    <property type="match status" value="4"/>
</dbReference>
<dbReference type="PRINTS" id="PR00019">
    <property type="entry name" value="LEURICHRPT"/>
</dbReference>
<keyword evidence="8 12" id="KW-1133">Transmembrane helix</keyword>
<sequence length="1108" mass="123248">MEAWLLQWCFVFFFLFFNHKTCGLSQPSCPHDQSHALIQFNNSFSIHCSDGWEYNYNVPKAKTVSWKEGTDCCLWDGVTCDAKTGNVIGLDLSSSCLVGPFPSNSSLFLLRHLRQLNLAHNYFSLSPVASQFGELTSLTHLNISWSGFIGKVPLEISHLSKLSSLDLSGFYDLVLEGHVFESVVRNLTQLRHLVLSDVIMFSVEPASFLNMSSYITTLILEGNGLQGKFPEDVFHFPNLEKLCINDGFLFPNDLEKLCINGFQFPDVEKFCLDFFYSQYPENLSFKIGASGLEIKLPKTNWSGPLKSLEVSSLYFQELSDSIGNLRSLEILDLSYSSLTGSIPAALGNLTQLKHLDLSENHLCGLLPISVFNLTQLGFLDLSRNNLSGLLPISVFNLTQLGFLDLSRNNLIGSLPSRVSRLSRLRLLDLRGNFLSGRVQSWLFSLPSLVVLSLHGNKLTGPIEQFDKVVPLEYIDLSNNEIQGPIPAAFFQLVNLTLLDLSSNKLSGNFELDKLSKLSKLRELSFSNNALSSLSSASNADYSLPLLRKLSLSHCNISEFPNFVRNLQGLTSLDLSYNGIRVIEADMFLKLKSLRSLDLSHNSPLSLSNSNNLSLVLPFLESLSLSSCNITEFSNFLTTQEGLTNLDLSDNIIQGQITKQEGNWGTNLQYVDLSDNLLTVVEYSSWKNIKVLKLGSNLLEGPLLPPPPSASVLLLSDNRLTGEIPSTICNLNHSEMDVVLDLSRNNLSGAIPRCLGLRNIFVLDLHMNHLHGNIPDFCSEGNYRLQTLNLNKNDFDGPLPKSFAYCHHLEVLNLGNNKINDTFPHWLGTLPQLQVLVLRANYFHGQIIHLENGSQFSALRILDLSHNEFSGFLPTTYFKSFKSMTSLANVQMGYMEGEYYRDSMVVTMKGVDVELERILTIFATLDMSCNRFEGTIPETIGNLVSLQVLNFSHNHLSGHIPSSLGNVAALESLDLSCNELVGEIPSKLTDLLFLEVLNLSENHLVGLIPQGNQFNTFLNDSYVGNPGLCGFPVSKSCGHSEPPSPGIHAQDDDSAFRLDWKFVMMGYGCGLVFGFSAGYIMMTIRKPKWLVGMVQGAGSTVLRRFKKYD</sequence>
<evidence type="ECO:0000256" key="5">
    <source>
        <dbReference type="ARBA" id="ARBA00022692"/>
    </source>
</evidence>
<evidence type="ECO:0000256" key="9">
    <source>
        <dbReference type="ARBA" id="ARBA00023136"/>
    </source>
</evidence>
<keyword evidence="7" id="KW-0677">Repeat</keyword>
<evidence type="ECO:0000256" key="4">
    <source>
        <dbReference type="ARBA" id="ARBA00022614"/>
    </source>
</evidence>
<evidence type="ECO:0000256" key="11">
    <source>
        <dbReference type="ARBA" id="ARBA00023180"/>
    </source>
</evidence>
<feature type="signal peptide" evidence="13">
    <location>
        <begin position="1"/>
        <end position="23"/>
    </location>
</feature>
<keyword evidence="6 13" id="KW-0732">Signal</keyword>
<dbReference type="SMART" id="SM00365">
    <property type="entry name" value="LRR_SD22"/>
    <property type="match status" value="7"/>
</dbReference>
<gene>
    <name evidence="14" type="ORF">V6N12_054712</name>
</gene>
<keyword evidence="11" id="KW-0325">Glycoprotein</keyword>
<comment type="similarity">
    <text evidence="2">Belongs to the RLP family.</text>
</comment>
<keyword evidence="3" id="KW-1003">Cell membrane</keyword>
<accession>A0ABR2D196</accession>
<dbReference type="PROSITE" id="PS51450">
    <property type="entry name" value="LRR"/>
    <property type="match status" value="3"/>
</dbReference>
<evidence type="ECO:0000256" key="13">
    <source>
        <dbReference type="SAM" id="SignalP"/>
    </source>
</evidence>
<keyword evidence="5 12" id="KW-0812">Transmembrane</keyword>
<comment type="subcellular location">
    <subcellularLocation>
        <location evidence="1">Cell membrane</location>
        <topology evidence="1">Single-pass type I membrane protein</topology>
    </subcellularLocation>
</comment>
<protein>
    <recommendedName>
        <fullName evidence="16">Leucine-rich repeat-containing N-terminal plant-type domain-containing protein</fullName>
    </recommendedName>
</protein>
<dbReference type="SUPFAM" id="SSF52058">
    <property type="entry name" value="L domain-like"/>
    <property type="match status" value="4"/>
</dbReference>
<keyword evidence="10" id="KW-0675">Receptor</keyword>
<dbReference type="PANTHER" id="PTHR48061:SF46">
    <property type="entry name" value="LEUCINE-RICH REPEAT-CONTAINING N-TERMINAL PLANT-TYPE DOMAIN-CONTAINING PROTEIN"/>
    <property type="match status" value="1"/>
</dbReference>
<dbReference type="InterPro" id="IPR046956">
    <property type="entry name" value="RLP23-like"/>
</dbReference>
<keyword evidence="9 12" id="KW-0472">Membrane</keyword>
<keyword evidence="4" id="KW-0433">Leucine-rich repeat</keyword>
<evidence type="ECO:0000256" key="7">
    <source>
        <dbReference type="ARBA" id="ARBA00022737"/>
    </source>
</evidence>
<reference evidence="14 15" key="1">
    <citation type="journal article" date="2024" name="G3 (Bethesda)">
        <title>Genome assembly of Hibiscus sabdariffa L. provides insights into metabolisms of medicinal natural products.</title>
        <authorList>
            <person name="Kim T."/>
        </authorList>
    </citation>
    <scope>NUCLEOTIDE SEQUENCE [LARGE SCALE GENOMIC DNA]</scope>
    <source>
        <strain evidence="14">TK-2024</strain>
        <tissue evidence="14">Old leaves</tissue>
    </source>
</reference>
<dbReference type="EMBL" id="JBBPBM010000038">
    <property type="protein sequence ID" value="KAK8527505.1"/>
    <property type="molecule type" value="Genomic_DNA"/>
</dbReference>